<organism evidence="1 2">
    <name type="scientific">Polycladomyces abyssicola</name>
    <dbReference type="NCBI Taxonomy" id="1125966"/>
    <lineage>
        <taxon>Bacteria</taxon>
        <taxon>Bacillati</taxon>
        <taxon>Bacillota</taxon>
        <taxon>Bacilli</taxon>
        <taxon>Bacillales</taxon>
        <taxon>Thermoactinomycetaceae</taxon>
        <taxon>Polycladomyces</taxon>
    </lineage>
</organism>
<dbReference type="Proteomes" id="UP000677436">
    <property type="component" value="Chromosome"/>
</dbReference>
<reference evidence="1" key="2">
    <citation type="journal article" date="2021" name="Microbiol. Resour. Announc.">
        <title>Complete Genome Sequence of Polycladomyces abyssicola JIR-001T, Isolated from Hemipelagic Sediment in Deep Seawater.</title>
        <authorList>
            <person name="Tsubouchi T."/>
            <person name="Kaneko Y."/>
        </authorList>
    </citation>
    <scope>NUCLEOTIDE SEQUENCE</scope>
    <source>
        <strain evidence="1">JIR-001</strain>
    </source>
</reference>
<keyword evidence="2" id="KW-1185">Reference proteome</keyword>
<dbReference type="Pfam" id="PF02089">
    <property type="entry name" value="Palm_thioest"/>
    <property type="match status" value="1"/>
</dbReference>
<protein>
    <submittedName>
        <fullName evidence="1">Uncharacterized protein</fullName>
    </submittedName>
</protein>
<evidence type="ECO:0000313" key="1">
    <source>
        <dbReference type="EMBL" id="BCU81555.1"/>
    </source>
</evidence>
<sequence length="296" mass="32522">MRQIGVAVFSFLVALTLTIPGIGQATSGKESKETAAQTLATKKYDLVLLHGLRNAHRWSDHFLTTVANVWGSGNVYVIYANDSNEVQTRVLNGKTVTFIGRNDNTAGSEYISDWVNQVHEKVQILQKKYGLSKQFDIIAHSQGGLVARRYIYDYPGTVAGLVTLGTPHHGSPLANDYEFAAKYIYGGEKAQSNLDPAWVEKFNQQYPVKGAPLFNGGKIYTVQGDADGYDTWGVNGENFVGWMTLFTKYQTDSDGLVPTSSAYIEGAIHLATYDSYDHLELVQKPDVAEKAATVLP</sequence>
<dbReference type="SUPFAM" id="SSF53474">
    <property type="entry name" value="alpha/beta-Hydrolases"/>
    <property type="match status" value="1"/>
</dbReference>
<reference evidence="1" key="1">
    <citation type="journal article" date="2013" name="Int. J. Syst. Evol. Microbiol.">
        <title>Polycladomyces abyssicola gen. nov., sp. nov., a thermophilic filamentous bacterium isolated from hemipelagic sediment.</title>
        <authorList>
            <person name="Tsubouchi T."/>
            <person name="Shimane Y."/>
            <person name="Mori K."/>
            <person name="Usui K."/>
            <person name="Hiraki T."/>
            <person name="Tame A."/>
            <person name="Uematsu K."/>
            <person name="Maruyama T."/>
            <person name="Hatada Y."/>
        </authorList>
    </citation>
    <scope>NUCLEOTIDE SEQUENCE</scope>
    <source>
        <strain evidence="1">JIR-001</strain>
    </source>
</reference>
<accession>A0A8D5ZMD7</accession>
<dbReference type="EMBL" id="AP024601">
    <property type="protein sequence ID" value="BCU81555.1"/>
    <property type="molecule type" value="Genomic_DNA"/>
</dbReference>
<dbReference type="InterPro" id="IPR029058">
    <property type="entry name" value="AB_hydrolase_fold"/>
</dbReference>
<dbReference type="RefSeq" id="WP_212774767.1">
    <property type="nucleotide sequence ID" value="NZ_AP024601.1"/>
</dbReference>
<dbReference type="KEGG" id="pabs:JIR001_13380"/>
<dbReference type="AlphaFoldDB" id="A0A8D5ZMD7"/>
<name>A0A8D5ZMD7_9BACL</name>
<gene>
    <name evidence="1" type="ORF">JIR001_13380</name>
</gene>
<evidence type="ECO:0000313" key="2">
    <source>
        <dbReference type="Proteomes" id="UP000677436"/>
    </source>
</evidence>
<proteinExistence type="predicted"/>
<dbReference type="Gene3D" id="3.40.50.1820">
    <property type="entry name" value="alpha/beta hydrolase"/>
    <property type="match status" value="1"/>
</dbReference>